<dbReference type="GO" id="GO:0008270">
    <property type="term" value="F:zinc ion binding"/>
    <property type="evidence" value="ECO:0007669"/>
    <property type="project" value="InterPro"/>
</dbReference>
<evidence type="ECO:0000256" key="1">
    <source>
        <dbReference type="ARBA" id="ARBA00004123"/>
    </source>
</evidence>
<dbReference type="Proteomes" id="UP000256690">
    <property type="component" value="Unassembled WGS sequence"/>
</dbReference>
<evidence type="ECO:0000256" key="5">
    <source>
        <dbReference type="ARBA" id="ARBA00023242"/>
    </source>
</evidence>
<dbReference type="Pfam" id="PF00172">
    <property type="entry name" value="Zn_clus"/>
    <property type="match status" value="1"/>
</dbReference>
<protein>
    <submittedName>
        <fullName evidence="7">Putative Zn(II)2Cys6 transcription factor</fullName>
    </submittedName>
</protein>
<dbReference type="InterPro" id="IPR021858">
    <property type="entry name" value="Fun_TF"/>
</dbReference>
<proteinExistence type="predicted"/>
<organism evidence="7 8">
    <name type="scientific">Aspergillus mulundensis</name>
    <dbReference type="NCBI Taxonomy" id="1810919"/>
    <lineage>
        <taxon>Eukaryota</taxon>
        <taxon>Fungi</taxon>
        <taxon>Dikarya</taxon>
        <taxon>Ascomycota</taxon>
        <taxon>Pezizomycotina</taxon>
        <taxon>Eurotiomycetes</taxon>
        <taxon>Eurotiomycetidae</taxon>
        <taxon>Eurotiales</taxon>
        <taxon>Aspergillaceae</taxon>
        <taxon>Aspergillus</taxon>
        <taxon>Aspergillus subgen. Nidulantes</taxon>
    </lineage>
</organism>
<keyword evidence="2" id="KW-0805">Transcription regulation</keyword>
<dbReference type="PANTHER" id="PTHR37534">
    <property type="entry name" value="TRANSCRIPTIONAL ACTIVATOR PROTEIN UGA3"/>
    <property type="match status" value="1"/>
</dbReference>
<dbReference type="EMBL" id="PVWQ01000015">
    <property type="protein sequence ID" value="RDW63087.1"/>
    <property type="molecule type" value="Genomic_DNA"/>
</dbReference>
<dbReference type="SMART" id="SM00066">
    <property type="entry name" value="GAL4"/>
    <property type="match status" value="1"/>
</dbReference>
<gene>
    <name evidence="7" type="ORF">DSM5745_10198</name>
</gene>
<dbReference type="CDD" id="cd00067">
    <property type="entry name" value="GAL4"/>
    <property type="match status" value="1"/>
</dbReference>
<comment type="caution">
    <text evidence="7">The sequence shown here is derived from an EMBL/GenBank/DDBJ whole genome shotgun (WGS) entry which is preliminary data.</text>
</comment>
<keyword evidence="8" id="KW-1185">Reference proteome</keyword>
<dbReference type="Gene3D" id="4.10.240.10">
    <property type="entry name" value="Zn(2)-C6 fungal-type DNA-binding domain"/>
    <property type="match status" value="1"/>
</dbReference>
<dbReference type="PROSITE" id="PS50048">
    <property type="entry name" value="ZN2_CY6_FUNGAL_2"/>
    <property type="match status" value="1"/>
</dbReference>
<dbReference type="GO" id="GO:0000976">
    <property type="term" value="F:transcription cis-regulatory region binding"/>
    <property type="evidence" value="ECO:0007669"/>
    <property type="project" value="TreeGrafter"/>
</dbReference>
<dbReference type="AlphaFoldDB" id="A0A3D8QMS8"/>
<evidence type="ECO:0000259" key="6">
    <source>
        <dbReference type="PROSITE" id="PS50048"/>
    </source>
</evidence>
<keyword evidence="4" id="KW-0804">Transcription</keyword>
<evidence type="ECO:0000256" key="4">
    <source>
        <dbReference type="ARBA" id="ARBA00023163"/>
    </source>
</evidence>
<comment type="subcellular location">
    <subcellularLocation>
        <location evidence="1">Nucleus</location>
    </subcellularLocation>
</comment>
<dbReference type="PROSITE" id="PS00463">
    <property type="entry name" value="ZN2_CY6_FUNGAL_1"/>
    <property type="match status" value="1"/>
</dbReference>
<accession>A0A3D8QMS8</accession>
<evidence type="ECO:0000313" key="7">
    <source>
        <dbReference type="EMBL" id="RDW63087.1"/>
    </source>
</evidence>
<dbReference type="GO" id="GO:0000981">
    <property type="term" value="F:DNA-binding transcription factor activity, RNA polymerase II-specific"/>
    <property type="evidence" value="ECO:0007669"/>
    <property type="project" value="InterPro"/>
</dbReference>
<dbReference type="SUPFAM" id="SSF57701">
    <property type="entry name" value="Zn2/Cys6 DNA-binding domain"/>
    <property type="match status" value="1"/>
</dbReference>
<evidence type="ECO:0000313" key="8">
    <source>
        <dbReference type="Proteomes" id="UP000256690"/>
    </source>
</evidence>
<dbReference type="GO" id="GO:0045944">
    <property type="term" value="P:positive regulation of transcription by RNA polymerase II"/>
    <property type="evidence" value="ECO:0007669"/>
    <property type="project" value="TreeGrafter"/>
</dbReference>
<evidence type="ECO:0000256" key="2">
    <source>
        <dbReference type="ARBA" id="ARBA00023015"/>
    </source>
</evidence>
<reference evidence="7 8" key="1">
    <citation type="journal article" date="2018" name="IMA Fungus">
        <title>IMA Genome-F 9: Draft genome sequence of Annulohypoxylon stygium, Aspergillus mulundensis, Berkeleyomyces basicola (syn. Thielaviopsis basicola), Ceratocystis smalleyi, two Cercospora beticola strains, Coleophoma cylindrospora, Fusarium fracticaudum, Phialophora cf. hyalina, and Morchella septimelata.</title>
        <authorList>
            <person name="Wingfield B.D."/>
            <person name="Bills G.F."/>
            <person name="Dong Y."/>
            <person name="Huang W."/>
            <person name="Nel W.J."/>
            <person name="Swalarsk-Parry B.S."/>
            <person name="Vaghefi N."/>
            <person name="Wilken P.M."/>
            <person name="An Z."/>
            <person name="de Beer Z.W."/>
            <person name="De Vos L."/>
            <person name="Chen L."/>
            <person name="Duong T.A."/>
            <person name="Gao Y."/>
            <person name="Hammerbacher A."/>
            <person name="Kikkert J.R."/>
            <person name="Li Y."/>
            <person name="Li H."/>
            <person name="Li K."/>
            <person name="Li Q."/>
            <person name="Liu X."/>
            <person name="Ma X."/>
            <person name="Naidoo K."/>
            <person name="Pethybridge S.J."/>
            <person name="Sun J."/>
            <person name="Steenkamp E.T."/>
            <person name="van der Nest M.A."/>
            <person name="van Wyk S."/>
            <person name="Wingfield M.J."/>
            <person name="Xiong C."/>
            <person name="Yue Q."/>
            <person name="Zhang X."/>
        </authorList>
    </citation>
    <scope>NUCLEOTIDE SEQUENCE [LARGE SCALE GENOMIC DNA]</scope>
    <source>
        <strain evidence="7 8">DSM 5745</strain>
    </source>
</reference>
<keyword evidence="5" id="KW-0539">Nucleus</keyword>
<dbReference type="GeneID" id="38120568"/>
<keyword evidence="3" id="KW-0238">DNA-binding</keyword>
<name>A0A3D8QMS8_9EURO</name>
<sequence>MTEDCPQNPTGCQRSRTGCFTCRRRKKKCDEIHPICGGCARNHLPCQWVDHVYPTARRPRRRAHQTRFWPRGVAIPQELDGMVTVFAVPSRPILYRLLAHFTDCSPLWMSISPGRRRSQFLRHIIPTALGQTLTMDCLLAVAAGDLMKYEMEEPELRMIALELYGKAVAGLRTAISEELASCAQTCSSDGIVLAVLLLCVHETHNFSDTSRLLPHLNAAAFLLKQRISLAPPDPDLRAFLLEVFCYFFSLTAFSHGPSLILDLAAQIFDSIDHNTTQSLLLGQSQDLIITIFRVTRLAKDLPCMPGPVLAELANIEAQLANDQMPGTAGEAYYDDDRVMYELYRLSCLIYVKQTMDPLLPPRDAELQDIVDHFVAQLDSLPHDSPSNGLLAWPLVITGFYAVAPPHQRIILARLRLIYKTWRTDIFPQTVDYLRQFWGLGSVDKDRYLDCDGDDSRLPLGFRFQNLHLPTVLV</sequence>
<feature type="domain" description="Zn(2)-C6 fungal-type" evidence="6">
    <location>
        <begin position="18"/>
        <end position="48"/>
    </location>
</feature>
<dbReference type="InterPro" id="IPR001138">
    <property type="entry name" value="Zn2Cys6_DnaBD"/>
</dbReference>
<evidence type="ECO:0000256" key="3">
    <source>
        <dbReference type="ARBA" id="ARBA00023125"/>
    </source>
</evidence>
<dbReference type="GO" id="GO:0005634">
    <property type="term" value="C:nucleus"/>
    <property type="evidence" value="ECO:0007669"/>
    <property type="project" value="UniProtKB-SubCell"/>
</dbReference>
<dbReference type="Pfam" id="PF11951">
    <property type="entry name" value="Fungal_trans_2"/>
    <property type="match status" value="1"/>
</dbReference>
<dbReference type="PANTHER" id="PTHR37534:SF16">
    <property type="entry name" value="ZN(II)2CYS6 TRANSCRIPTION FACTOR (EUROFUNG)-RELATED"/>
    <property type="match status" value="1"/>
</dbReference>
<dbReference type="InterPro" id="IPR036864">
    <property type="entry name" value="Zn2-C6_fun-type_DNA-bd_sf"/>
</dbReference>
<dbReference type="RefSeq" id="XP_026599276.1">
    <property type="nucleotide sequence ID" value="XM_026752214.1"/>
</dbReference>
<dbReference type="OrthoDB" id="1919336at2759"/>